<dbReference type="InterPro" id="IPR001041">
    <property type="entry name" value="2Fe-2S_ferredoxin-type"/>
</dbReference>
<feature type="domain" description="MOSC" evidence="3">
    <location>
        <begin position="120"/>
        <end position="270"/>
    </location>
</feature>
<dbReference type="PANTHER" id="PTHR14237:SF19">
    <property type="entry name" value="MITOCHONDRIAL AMIDOXIME REDUCING COMPONENT 1"/>
    <property type="match status" value="1"/>
</dbReference>
<name>A0ABU3A423_9GAMM</name>
<accession>A0ABU3A423</accession>
<dbReference type="InterPro" id="IPR036010">
    <property type="entry name" value="2Fe-2S_ferredoxin-like_sf"/>
</dbReference>
<feature type="domain" description="2Fe-2S ferredoxin-type" evidence="2">
    <location>
        <begin position="308"/>
        <end position="395"/>
    </location>
</feature>
<dbReference type="Gene3D" id="3.10.20.30">
    <property type="match status" value="1"/>
</dbReference>
<dbReference type="CDD" id="cd00207">
    <property type="entry name" value="fer2"/>
    <property type="match status" value="1"/>
</dbReference>
<protein>
    <submittedName>
        <fullName evidence="4">YcbX family protein</fullName>
    </submittedName>
</protein>
<dbReference type="PROSITE" id="PS51340">
    <property type="entry name" value="MOSC"/>
    <property type="match status" value="1"/>
</dbReference>
<keyword evidence="1" id="KW-0830">Ubiquinone</keyword>
<dbReference type="Pfam" id="PF03473">
    <property type="entry name" value="MOSC"/>
    <property type="match status" value="1"/>
</dbReference>
<dbReference type="EMBL" id="JAVRIF010000010">
    <property type="protein sequence ID" value="MDT0604927.1"/>
    <property type="molecule type" value="Genomic_DNA"/>
</dbReference>
<proteinExistence type="predicted"/>
<reference evidence="4 5" key="1">
    <citation type="submission" date="2023-09" db="EMBL/GenBank/DDBJ databases">
        <authorList>
            <person name="Rey-Velasco X."/>
        </authorList>
    </citation>
    <scope>NUCLEOTIDE SEQUENCE [LARGE SCALE GENOMIC DNA]</scope>
    <source>
        <strain evidence="4 5">W431</strain>
    </source>
</reference>
<evidence type="ECO:0000259" key="2">
    <source>
        <dbReference type="PROSITE" id="PS51085"/>
    </source>
</evidence>
<dbReference type="SUPFAM" id="SSF54292">
    <property type="entry name" value="2Fe-2S ferredoxin-like"/>
    <property type="match status" value="1"/>
</dbReference>
<sequence length="395" mass="44207">MTSPIVQSLHIYPIKSAAGIALSKSWVDDFGLSFDRRFVITDLNGQFITARTQPTLCLIQCYLTPEGLILTAPNMPQLEIIFKNFSEQYHSITVWKDDINALYCHQSYDKWFSQYLNLPCQLHFFADKSSRKVKNSDNQVGFADGYPLLLISQASLLDLNSRLTARYDEHASVTMAQFRPNIVVNDTQAFAEDGWQRIRIGDVEFEIVKPCSRCVFTTIDPDKAEKHPNQEPLSTLKSYRQVEKGDVMFGQNIIPLNKGHIKQGDTVTIVSYQSPLHFVSEQKGSKKVIKEENTTVNEAAISESIIPKKVNINFDSWNKKHKGNTLEPILDQGEAAGLILPYSCRGGMCGRCKIKLDSGNVKQLADDGLTDDEKAQGYVLACSSIPQSDLVVSSS</sequence>
<keyword evidence="5" id="KW-1185">Reference proteome</keyword>
<dbReference type="PROSITE" id="PS51085">
    <property type="entry name" value="2FE2S_FER_2"/>
    <property type="match status" value="1"/>
</dbReference>
<dbReference type="SUPFAM" id="SSF50800">
    <property type="entry name" value="PK beta-barrel domain-like"/>
    <property type="match status" value="1"/>
</dbReference>
<evidence type="ECO:0000313" key="5">
    <source>
        <dbReference type="Proteomes" id="UP001266357"/>
    </source>
</evidence>
<dbReference type="InterPro" id="IPR012675">
    <property type="entry name" value="Beta-grasp_dom_sf"/>
</dbReference>
<organism evidence="4 5">
    <name type="scientific">Thalassotalea castellviae</name>
    <dbReference type="NCBI Taxonomy" id="3075612"/>
    <lineage>
        <taxon>Bacteria</taxon>
        <taxon>Pseudomonadati</taxon>
        <taxon>Pseudomonadota</taxon>
        <taxon>Gammaproteobacteria</taxon>
        <taxon>Alteromonadales</taxon>
        <taxon>Colwelliaceae</taxon>
        <taxon>Thalassotalea</taxon>
    </lineage>
</organism>
<dbReference type="InterPro" id="IPR011037">
    <property type="entry name" value="Pyrv_Knase-like_insert_dom_sf"/>
</dbReference>
<dbReference type="SUPFAM" id="SSF141673">
    <property type="entry name" value="MOSC N-terminal domain-like"/>
    <property type="match status" value="1"/>
</dbReference>
<dbReference type="InterPro" id="IPR005302">
    <property type="entry name" value="MoCF_Sase_C"/>
</dbReference>
<evidence type="ECO:0000256" key="1">
    <source>
        <dbReference type="ARBA" id="ARBA00023075"/>
    </source>
</evidence>
<comment type="caution">
    <text evidence="4">The sequence shown here is derived from an EMBL/GenBank/DDBJ whole genome shotgun (WGS) entry which is preliminary data.</text>
</comment>
<dbReference type="RefSeq" id="WP_311583888.1">
    <property type="nucleotide sequence ID" value="NZ_JAVRIF010000010.1"/>
</dbReference>
<evidence type="ECO:0000259" key="3">
    <source>
        <dbReference type="PROSITE" id="PS51340"/>
    </source>
</evidence>
<dbReference type="InterPro" id="IPR005303">
    <property type="entry name" value="MOCOS_middle"/>
</dbReference>
<dbReference type="Pfam" id="PF00111">
    <property type="entry name" value="Fer2"/>
    <property type="match status" value="1"/>
</dbReference>
<dbReference type="PANTHER" id="PTHR14237">
    <property type="entry name" value="MOLYBDOPTERIN COFACTOR SULFURASE MOSC"/>
    <property type="match status" value="1"/>
</dbReference>
<evidence type="ECO:0000313" key="4">
    <source>
        <dbReference type="EMBL" id="MDT0604927.1"/>
    </source>
</evidence>
<dbReference type="Proteomes" id="UP001266357">
    <property type="component" value="Unassembled WGS sequence"/>
</dbReference>
<gene>
    <name evidence="4" type="ORF">RM573_15095</name>
</gene>
<dbReference type="Pfam" id="PF03476">
    <property type="entry name" value="MOSC_N"/>
    <property type="match status" value="1"/>
</dbReference>